<keyword evidence="4 14" id="KW-0964">Secreted</keyword>
<evidence type="ECO:0000256" key="8">
    <source>
        <dbReference type="ARBA" id="ARBA00022737"/>
    </source>
</evidence>
<keyword evidence="11" id="KW-0325">Glycoprotein</keyword>
<dbReference type="SMART" id="SM00369">
    <property type="entry name" value="LRR_TYP"/>
    <property type="match status" value="7"/>
</dbReference>
<dbReference type="InterPro" id="IPR003591">
    <property type="entry name" value="Leu-rich_rpt_typical-subtyp"/>
</dbReference>
<reference evidence="16 17" key="1">
    <citation type="journal article" date="2018" name="Nat. Ecol. Evol.">
        <title>Shark genomes provide insights into elasmobranch evolution and the origin of vertebrates.</title>
        <authorList>
            <person name="Hara Y"/>
            <person name="Yamaguchi K"/>
            <person name="Onimaru K"/>
            <person name="Kadota M"/>
            <person name="Koyanagi M"/>
            <person name="Keeley SD"/>
            <person name="Tatsumi K"/>
            <person name="Tanaka K"/>
            <person name="Motone F"/>
            <person name="Kageyama Y"/>
            <person name="Nozu R"/>
            <person name="Adachi N"/>
            <person name="Nishimura O"/>
            <person name="Nakagawa R"/>
            <person name="Tanegashima C"/>
            <person name="Kiyatake I"/>
            <person name="Matsumoto R"/>
            <person name="Murakumo K"/>
            <person name="Nishida K"/>
            <person name="Terakita A"/>
            <person name="Kuratani S"/>
            <person name="Sato K"/>
            <person name="Hyodo S Kuraku.S."/>
        </authorList>
    </citation>
    <scope>NUCLEOTIDE SEQUENCE [LARGE SCALE GENOMIC DNA]</scope>
</reference>
<dbReference type="Pfam" id="PF13855">
    <property type="entry name" value="LRR_8"/>
    <property type="match status" value="3"/>
</dbReference>
<evidence type="ECO:0000256" key="4">
    <source>
        <dbReference type="ARBA" id="ARBA00022525"/>
    </source>
</evidence>
<feature type="disulfide bond" evidence="13">
    <location>
        <begin position="45"/>
        <end position="51"/>
    </location>
</feature>
<dbReference type="PANTHER" id="PTHR45712:SF14">
    <property type="entry name" value="DECORIN"/>
    <property type="match status" value="1"/>
</dbReference>
<evidence type="ECO:0000256" key="6">
    <source>
        <dbReference type="ARBA" id="ARBA00022614"/>
    </source>
</evidence>
<keyword evidence="5 12" id="KW-0272">Extracellular matrix</keyword>
<dbReference type="EMBL" id="BFAA01000841">
    <property type="protein sequence ID" value="GCB74066.1"/>
    <property type="molecule type" value="Genomic_DNA"/>
</dbReference>
<dbReference type="PANTHER" id="PTHR45712">
    <property type="entry name" value="AGAP008170-PA"/>
    <property type="match status" value="1"/>
</dbReference>
<dbReference type="OrthoDB" id="1111193at2759"/>
<evidence type="ECO:0000256" key="11">
    <source>
        <dbReference type="ARBA" id="ARBA00023180"/>
    </source>
</evidence>
<dbReference type="InterPro" id="IPR001611">
    <property type="entry name" value="Leu-rich_rpt"/>
</dbReference>
<comment type="subcellular location">
    <subcellularLocation>
        <location evidence="1 12 14">Secreted</location>
        <location evidence="1 12 14">Extracellular space</location>
        <location evidence="1 12 14">Extracellular matrix</location>
    </subcellularLocation>
</comment>
<dbReference type="Pfam" id="PF01462">
    <property type="entry name" value="LRRNT"/>
    <property type="match status" value="1"/>
</dbReference>
<evidence type="ECO:0000256" key="10">
    <source>
        <dbReference type="ARBA" id="ARBA00023157"/>
    </source>
</evidence>
<comment type="similarity">
    <text evidence="2 12 14">Belongs to the small leucine-rich proteoglycan (SLRP) family. SLRP class I subfamily.</text>
</comment>
<evidence type="ECO:0000256" key="5">
    <source>
        <dbReference type="ARBA" id="ARBA00022530"/>
    </source>
</evidence>
<proteinExistence type="inferred from homology"/>
<dbReference type="SMART" id="SM00013">
    <property type="entry name" value="LRRNT"/>
    <property type="match status" value="1"/>
</dbReference>
<dbReference type="InterPro" id="IPR050333">
    <property type="entry name" value="SLRP"/>
</dbReference>
<evidence type="ECO:0000256" key="2">
    <source>
        <dbReference type="ARBA" id="ARBA00009811"/>
    </source>
</evidence>
<keyword evidence="6" id="KW-0433">Leucine-rich repeat</keyword>
<sequence>MRVIISLAFLVVASWAKPFHQTQLLDFMLEDEGSGFLPESEGPMCPFGCQCHRRVVQCSDLGLTTVPENIPKDTTLLDLQNNKITEIKENDFKNLKNLHALILVNNKIGTVHPKAFVPLVKLQKLYMSKNLLKEIPANMPPSLHELRIHENEITKVKKNVFDNLSQVYALEMGSNPLKNSGIESGAFNGLKKLSFIRLSDAVLTAVPKGLPSTMSEIHLDGNKISHMKADSLKGLHNLARLGLSFNEIIAVDNGTLDHVPYLRELHIDNNALRKVPAGLGDHRYIQVVYLHNNLITAVGVNDFCGLDYYAKKNLYSGISLFNNPVPYWEIQPSTFRCAMNRAVIQLGNFKEGQHGQKIFRGVEEKLFPPEGDRNLEPLPERMVEAGALTMFKK</sequence>
<evidence type="ECO:0000313" key="16">
    <source>
        <dbReference type="EMBL" id="GCB74066.1"/>
    </source>
</evidence>
<dbReference type="PIRSF" id="PIRSF002490">
    <property type="entry name" value="SLRP_I"/>
    <property type="match status" value="1"/>
</dbReference>
<dbReference type="AlphaFoldDB" id="A0A401PLQ0"/>
<dbReference type="SUPFAM" id="SSF52058">
    <property type="entry name" value="L domain-like"/>
    <property type="match status" value="1"/>
</dbReference>
<evidence type="ECO:0000256" key="1">
    <source>
        <dbReference type="ARBA" id="ARBA00004498"/>
    </source>
</evidence>
<comment type="caution">
    <text evidence="16">The sequence shown here is derived from an EMBL/GenBank/DDBJ whole genome shotgun (WGS) entry which is preliminary data.</text>
</comment>
<feature type="disulfide bond" evidence="13">
    <location>
        <begin position="49"/>
        <end position="58"/>
    </location>
</feature>
<evidence type="ECO:0000256" key="7">
    <source>
        <dbReference type="ARBA" id="ARBA00022729"/>
    </source>
</evidence>
<keyword evidence="10 13" id="KW-1015">Disulfide bond</keyword>
<keyword evidence="7 12" id="KW-0732">Signal</keyword>
<protein>
    <recommendedName>
        <fullName evidence="3 14">Decorin</fullName>
    </recommendedName>
    <alternativeName>
        <fullName evidence="14">Bone proteoglycan II</fullName>
    </alternativeName>
</protein>
<dbReference type="InterPro" id="IPR032675">
    <property type="entry name" value="LRR_dom_sf"/>
</dbReference>
<feature type="chain" id="PRO_5018809804" description="Decorin" evidence="12 14">
    <location>
        <begin position="17"/>
        <end position="393"/>
    </location>
</feature>
<dbReference type="InterPro" id="IPR016352">
    <property type="entry name" value="SLRP_I_decor/aspor/byglycan"/>
</dbReference>
<evidence type="ECO:0000256" key="12">
    <source>
        <dbReference type="PIRNR" id="PIRNR002490"/>
    </source>
</evidence>
<organism evidence="16 17">
    <name type="scientific">Scyliorhinus torazame</name>
    <name type="common">Cloudy catshark</name>
    <name type="synonym">Catulus torazame</name>
    <dbReference type="NCBI Taxonomy" id="75743"/>
    <lineage>
        <taxon>Eukaryota</taxon>
        <taxon>Metazoa</taxon>
        <taxon>Chordata</taxon>
        <taxon>Craniata</taxon>
        <taxon>Vertebrata</taxon>
        <taxon>Chondrichthyes</taxon>
        <taxon>Elasmobranchii</taxon>
        <taxon>Galeomorphii</taxon>
        <taxon>Galeoidea</taxon>
        <taxon>Carcharhiniformes</taxon>
        <taxon>Scyliorhinidae</taxon>
        <taxon>Scyliorhinus</taxon>
    </lineage>
</organism>
<dbReference type="Gene3D" id="3.80.10.10">
    <property type="entry name" value="Ribonuclease Inhibitor"/>
    <property type="match status" value="1"/>
</dbReference>
<comment type="function">
    <text evidence="14">May affect the rate of fibrils formation.</text>
</comment>
<name>A0A401PLQ0_SCYTO</name>
<keyword evidence="8" id="KW-0677">Repeat</keyword>
<keyword evidence="9" id="KW-0654">Proteoglycan</keyword>
<dbReference type="GO" id="GO:0005615">
    <property type="term" value="C:extracellular space"/>
    <property type="evidence" value="ECO:0007669"/>
    <property type="project" value="TreeGrafter"/>
</dbReference>
<gene>
    <name evidence="16" type="ORF">scyTo_0003150</name>
</gene>
<dbReference type="InterPro" id="IPR000372">
    <property type="entry name" value="LRRNT"/>
</dbReference>
<keyword evidence="17" id="KW-1185">Reference proteome</keyword>
<feature type="disulfide bond" evidence="13">
    <location>
        <begin position="304"/>
        <end position="337"/>
    </location>
</feature>
<accession>A0A401PLQ0</accession>
<evidence type="ECO:0000256" key="14">
    <source>
        <dbReference type="RuleBase" id="RU364097"/>
    </source>
</evidence>
<dbReference type="OMA" id="FRCIYER"/>
<evidence type="ECO:0000256" key="3">
    <source>
        <dbReference type="ARBA" id="ARBA00021503"/>
    </source>
</evidence>
<feature type="signal peptide" evidence="12 14">
    <location>
        <begin position="1"/>
        <end position="16"/>
    </location>
</feature>
<evidence type="ECO:0000313" key="17">
    <source>
        <dbReference type="Proteomes" id="UP000288216"/>
    </source>
</evidence>
<dbReference type="STRING" id="75743.A0A401PLQ0"/>
<evidence type="ECO:0000256" key="13">
    <source>
        <dbReference type="PIRSR" id="PIRSR002490-1"/>
    </source>
</evidence>
<comment type="subunit">
    <text evidence="14">Binds to type I and type II collagen, fibronectin and TGF-beta. Forms a ternary complex with MFAP2 and ELN.</text>
</comment>
<evidence type="ECO:0000256" key="9">
    <source>
        <dbReference type="ARBA" id="ARBA00022974"/>
    </source>
</evidence>
<dbReference type="Proteomes" id="UP000288216">
    <property type="component" value="Unassembled WGS sequence"/>
</dbReference>
<evidence type="ECO:0000259" key="15">
    <source>
        <dbReference type="SMART" id="SM00013"/>
    </source>
</evidence>
<feature type="domain" description="LRRNT" evidence="15">
    <location>
        <begin position="44"/>
        <end position="76"/>
    </location>
</feature>